<dbReference type="Pfam" id="PF05199">
    <property type="entry name" value="GMC_oxred_C"/>
    <property type="match status" value="1"/>
</dbReference>
<dbReference type="AlphaFoldDB" id="A0AAJ0F4P7"/>
<feature type="binding site" evidence="7">
    <location>
        <position position="245"/>
    </location>
    <ligand>
        <name>FAD</name>
        <dbReference type="ChEBI" id="CHEBI:57692"/>
    </ligand>
</feature>
<keyword evidence="4 7" id="KW-0274">FAD</keyword>
<name>A0AAJ0F4P7_9PEZI</name>
<feature type="active site" description="Proton donor" evidence="6">
    <location>
        <position position="544"/>
    </location>
</feature>
<dbReference type="Proteomes" id="UP001239445">
    <property type="component" value="Unassembled WGS sequence"/>
</dbReference>
<organism evidence="11 12">
    <name type="scientific">Echria macrotheca</name>
    <dbReference type="NCBI Taxonomy" id="438768"/>
    <lineage>
        <taxon>Eukaryota</taxon>
        <taxon>Fungi</taxon>
        <taxon>Dikarya</taxon>
        <taxon>Ascomycota</taxon>
        <taxon>Pezizomycotina</taxon>
        <taxon>Sordariomycetes</taxon>
        <taxon>Sordariomycetidae</taxon>
        <taxon>Sordariales</taxon>
        <taxon>Schizotheciaceae</taxon>
        <taxon>Echria</taxon>
    </lineage>
</organism>
<proteinExistence type="inferred from homology"/>
<comment type="caution">
    <text evidence="11">The sequence shown here is derived from an EMBL/GenBank/DDBJ whole genome shotgun (WGS) entry which is preliminary data.</text>
</comment>
<evidence type="ECO:0000256" key="8">
    <source>
        <dbReference type="RuleBase" id="RU003968"/>
    </source>
</evidence>
<accession>A0AAJ0F4P7</accession>
<comment type="similarity">
    <text evidence="2 8">Belongs to the GMC oxidoreductase family.</text>
</comment>
<dbReference type="GO" id="GO:0050660">
    <property type="term" value="F:flavin adenine dinucleotide binding"/>
    <property type="evidence" value="ECO:0007669"/>
    <property type="project" value="InterPro"/>
</dbReference>
<dbReference type="Gene3D" id="3.30.560.10">
    <property type="entry name" value="Glucose Oxidase, domain 3"/>
    <property type="match status" value="1"/>
</dbReference>
<evidence type="ECO:0000313" key="11">
    <source>
        <dbReference type="EMBL" id="KAK1753642.1"/>
    </source>
</evidence>
<evidence type="ECO:0000259" key="9">
    <source>
        <dbReference type="PROSITE" id="PS00623"/>
    </source>
</evidence>
<dbReference type="Pfam" id="PF00732">
    <property type="entry name" value="GMC_oxred_N"/>
    <property type="match status" value="1"/>
</dbReference>
<dbReference type="PROSITE" id="PS00623">
    <property type="entry name" value="GMC_OXRED_1"/>
    <property type="match status" value="1"/>
</dbReference>
<dbReference type="InterPro" id="IPR036188">
    <property type="entry name" value="FAD/NAD-bd_sf"/>
</dbReference>
<reference evidence="11" key="1">
    <citation type="submission" date="2023-06" db="EMBL/GenBank/DDBJ databases">
        <title>Genome-scale phylogeny and comparative genomics of the fungal order Sordariales.</title>
        <authorList>
            <consortium name="Lawrence Berkeley National Laboratory"/>
            <person name="Hensen N."/>
            <person name="Bonometti L."/>
            <person name="Westerberg I."/>
            <person name="Brannstrom I.O."/>
            <person name="Guillou S."/>
            <person name="Cros-Aarteil S."/>
            <person name="Calhoun S."/>
            <person name="Haridas S."/>
            <person name="Kuo A."/>
            <person name="Mondo S."/>
            <person name="Pangilinan J."/>
            <person name="Riley R."/>
            <person name="Labutti K."/>
            <person name="Andreopoulos B."/>
            <person name="Lipzen A."/>
            <person name="Chen C."/>
            <person name="Yanf M."/>
            <person name="Daum C."/>
            <person name="Ng V."/>
            <person name="Clum A."/>
            <person name="Steindorff A."/>
            <person name="Ohm R."/>
            <person name="Martin F."/>
            <person name="Silar P."/>
            <person name="Natvig D."/>
            <person name="Lalanne C."/>
            <person name="Gautier V."/>
            <person name="Ament-Velasquez S.L."/>
            <person name="Kruys A."/>
            <person name="Hutchinson M.I."/>
            <person name="Powell A.J."/>
            <person name="Barry K."/>
            <person name="Miller A.N."/>
            <person name="Grigoriev I.V."/>
            <person name="Debuchy R."/>
            <person name="Gladieux P."/>
            <person name="Thoren M.H."/>
            <person name="Johannesson H."/>
        </authorList>
    </citation>
    <scope>NUCLEOTIDE SEQUENCE</scope>
    <source>
        <strain evidence="11">PSN4</strain>
    </source>
</reference>
<keyword evidence="3 8" id="KW-0285">Flavoprotein</keyword>
<feature type="binding site" evidence="7">
    <location>
        <position position="101"/>
    </location>
    <ligand>
        <name>FAD</name>
        <dbReference type="ChEBI" id="CHEBI:57692"/>
    </ligand>
</feature>
<dbReference type="SUPFAM" id="SSF51905">
    <property type="entry name" value="FAD/NAD(P)-binding domain"/>
    <property type="match status" value="1"/>
</dbReference>
<dbReference type="InterPro" id="IPR000172">
    <property type="entry name" value="GMC_OxRdtase_N"/>
</dbReference>
<dbReference type="Gene3D" id="3.50.50.60">
    <property type="entry name" value="FAD/NAD(P)-binding domain"/>
    <property type="match status" value="1"/>
</dbReference>
<dbReference type="InterPro" id="IPR012132">
    <property type="entry name" value="GMC_OxRdtase"/>
</dbReference>
<dbReference type="SUPFAM" id="SSF54373">
    <property type="entry name" value="FAD-linked reductases, C-terminal domain"/>
    <property type="match status" value="1"/>
</dbReference>
<dbReference type="GO" id="GO:0016614">
    <property type="term" value="F:oxidoreductase activity, acting on CH-OH group of donors"/>
    <property type="evidence" value="ECO:0007669"/>
    <property type="project" value="InterPro"/>
</dbReference>
<gene>
    <name evidence="11" type="ORF">QBC47DRAFT_46558</name>
</gene>
<dbReference type="InterPro" id="IPR007867">
    <property type="entry name" value="GMC_OxRtase_C"/>
</dbReference>
<dbReference type="PROSITE" id="PS00624">
    <property type="entry name" value="GMC_OXRED_2"/>
    <property type="match status" value="1"/>
</dbReference>
<dbReference type="PIRSF" id="PIRSF000137">
    <property type="entry name" value="Alcohol_oxidase"/>
    <property type="match status" value="1"/>
</dbReference>
<evidence type="ECO:0000256" key="4">
    <source>
        <dbReference type="ARBA" id="ARBA00022827"/>
    </source>
</evidence>
<keyword evidence="5" id="KW-0560">Oxidoreductase</keyword>
<feature type="binding site" evidence="7">
    <location>
        <begin position="543"/>
        <end position="544"/>
    </location>
    <ligand>
        <name>FAD</name>
        <dbReference type="ChEBI" id="CHEBI:57692"/>
    </ligand>
</feature>
<dbReference type="PANTHER" id="PTHR11552">
    <property type="entry name" value="GLUCOSE-METHANOL-CHOLINE GMC OXIDOREDUCTASE"/>
    <property type="match status" value="1"/>
</dbReference>
<feature type="domain" description="Glucose-methanol-choline oxidoreductase N-terminal" evidence="9">
    <location>
        <begin position="95"/>
        <end position="118"/>
    </location>
</feature>
<keyword evidence="12" id="KW-1185">Reference proteome</keyword>
<sequence>MAQQIPSITATEFASRRFDFVVVGGGTAGLVVAARLSEHSGLSVGVIEAGPAVIDHEHISVPGHYGRTIGGPLDWKFETTPQPGLGGRSLAWPRGKVLGGTSALNFMAWNRASREDYDAWSQLGNTGWGWDDLLPFFKKSETFRPPDQQNREQNKLFYDAEAVGTSGPIQISYATEYSASHQLWHDTLHALDAETNEKHVGGSNVGVWTNILSVDPSSVTRSYAASSYLPNTSRSNLSVLTDALVTRVTLSKSDSTGEWEATGVSFRHGDEDFTVFAAREVIICAGSVQSPQILELSGIGNQEILAQAGVEVKINNPNVGENLQDHIMAAMIFEVDPSLPNPDDLKADDAAAAAAKEQYEQTKTGPLTILANSMSYLPFSHFMSTDTVQSLADKAASLQEFTAQDRAIRHARFDPQAKLGQIEYIFDLGNWSPFFRPDPSDGKKYATCLQILQYPFSKGNIHIRPGPDGVPASAADKPQIDPKYYEGPGGQIDLETMEYCAKFADKIVKTKPLANIVKARAFPPASDGDDFKDWIVSTTITDWHPVGTCAMGGRLGIQSGVVDERLRVYGVRNLRVIDASIMPLQISAHLQATVYAIAEKGAHMVLEDTAVN</sequence>
<comment type="cofactor">
    <cofactor evidence="1 7">
        <name>FAD</name>
        <dbReference type="ChEBI" id="CHEBI:57692"/>
    </cofactor>
</comment>
<dbReference type="EMBL" id="MU839837">
    <property type="protein sequence ID" value="KAK1753642.1"/>
    <property type="molecule type" value="Genomic_DNA"/>
</dbReference>
<feature type="domain" description="Glucose-methanol-choline oxidoreductase N-terminal" evidence="10">
    <location>
        <begin position="286"/>
        <end position="300"/>
    </location>
</feature>
<evidence type="ECO:0000256" key="7">
    <source>
        <dbReference type="PIRSR" id="PIRSR000137-2"/>
    </source>
</evidence>
<dbReference type="PANTHER" id="PTHR11552:SF201">
    <property type="entry name" value="GLUCOSE-METHANOL-CHOLINE OXIDOREDUCTASE N-TERMINAL DOMAIN-CONTAINING PROTEIN"/>
    <property type="match status" value="1"/>
</dbReference>
<evidence type="ECO:0000259" key="10">
    <source>
        <dbReference type="PROSITE" id="PS00624"/>
    </source>
</evidence>
<protein>
    <recommendedName>
        <fullName evidence="9 10">Glucose-methanol-choline oxidoreductase N-terminal domain-containing protein</fullName>
    </recommendedName>
</protein>
<evidence type="ECO:0000256" key="6">
    <source>
        <dbReference type="PIRSR" id="PIRSR000137-1"/>
    </source>
</evidence>
<evidence type="ECO:0000256" key="3">
    <source>
        <dbReference type="ARBA" id="ARBA00022630"/>
    </source>
</evidence>
<evidence type="ECO:0000313" key="12">
    <source>
        <dbReference type="Proteomes" id="UP001239445"/>
    </source>
</evidence>
<evidence type="ECO:0000256" key="5">
    <source>
        <dbReference type="ARBA" id="ARBA00023002"/>
    </source>
</evidence>
<evidence type="ECO:0000256" key="2">
    <source>
        <dbReference type="ARBA" id="ARBA00010790"/>
    </source>
</evidence>
<feature type="binding site" evidence="7">
    <location>
        <position position="97"/>
    </location>
    <ligand>
        <name>FAD</name>
        <dbReference type="ChEBI" id="CHEBI:57692"/>
    </ligand>
</feature>
<evidence type="ECO:0000256" key="1">
    <source>
        <dbReference type="ARBA" id="ARBA00001974"/>
    </source>
</evidence>
<feature type="active site" description="Proton acceptor" evidence="6">
    <location>
        <position position="589"/>
    </location>
</feature>